<evidence type="ECO:0000259" key="4">
    <source>
        <dbReference type="PROSITE" id="PS50893"/>
    </source>
</evidence>
<dbReference type="CDD" id="cd03255">
    <property type="entry name" value="ABC_MJ0796_LolCDE_FtsE"/>
    <property type="match status" value="1"/>
</dbReference>
<dbReference type="SUPFAM" id="SSF52540">
    <property type="entry name" value="P-loop containing nucleoside triphosphate hydrolases"/>
    <property type="match status" value="1"/>
</dbReference>
<evidence type="ECO:0000256" key="3">
    <source>
        <dbReference type="ARBA" id="ARBA00022840"/>
    </source>
</evidence>
<dbReference type="Pfam" id="PF00005">
    <property type="entry name" value="ABC_tran"/>
    <property type="match status" value="1"/>
</dbReference>
<dbReference type="GO" id="GO:0005886">
    <property type="term" value="C:plasma membrane"/>
    <property type="evidence" value="ECO:0007669"/>
    <property type="project" value="TreeGrafter"/>
</dbReference>
<dbReference type="PANTHER" id="PTHR24220:SF86">
    <property type="entry name" value="ABC TRANSPORTER ABCH.1"/>
    <property type="match status" value="1"/>
</dbReference>
<dbReference type="PANTHER" id="PTHR24220">
    <property type="entry name" value="IMPORT ATP-BINDING PROTEIN"/>
    <property type="match status" value="1"/>
</dbReference>
<dbReference type="SMART" id="SM00382">
    <property type="entry name" value="AAA"/>
    <property type="match status" value="1"/>
</dbReference>
<evidence type="ECO:0000256" key="1">
    <source>
        <dbReference type="ARBA" id="ARBA00022448"/>
    </source>
</evidence>
<proteinExistence type="predicted"/>
<dbReference type="GO" id="GO:0005524">
    <property type="term" value="F:ATP binding"/>
    <property type="evidence" value="ECO:0007669"/>
    <property type="project" value="UniProtKB-KW"/>
</dbReference>
<dbReference type="AlphaFoldDB" id="A0A1I0IB90"/>
<dbReference type="FunFam" id="3.40.50.300:FF:000032">
    <property type="entry name" value="Export ABC transporter ATP-binding protein"/>
    <property type="match status" value="1"/>
</dbReference>
<dbReference type="PROSITE" id="PS50893">
    <property type="entry name" value="ABC_TRANSPORTER_2"/>
    <property type="match status" value="1"/>
</dbReference>
<dbReference type="InterPro" id="IPR027417">
    <property type="entry name" value="P-loop_NTPase"/>
</dbReference>
<evidence type="ECO:0000256" key="2">
    <source>
        <dbReference type="ARBA" id="ARBA00022741"/>
    </source>
</evidence>
<name>A0A1I0IB90_9FIRM</name>
<organism evidence="5 6">
    <name type="scientific">Enterocloster lavalensis</name>
    <dbReference type="NCBI Taxonomy" id="460384"/>
    <lineage>
        <taxon>Bacteria</taxon>
        <taxon>Bacillati</taxon>
        <taxon>Bacillota</taxon>
        <taxon>Clostridia</taxon>
        <taxon>Lachnospirales</taxon>
        <taxon>Lachnospiraceae</taxon>
        <taxon>Enterocloster</taxon>
    </lineage>
</organism>
<keyword evidence="6" id="KW-1185">Reference proteome</keyword>
<gene>
    <name evidence="5" type="ORF">SAMN05216313_12048</name>
</gene>
<dbReference type="InterPro" id="IPR015854">
    <property type="entry name" value="ABC_transpr_LolD-like"/>
</dbReference>
<dbReference type="GO" id="GO:0098796">
    <property type="term" value="C:membrane protein complex"/>
    <property type="evidence" value="ECO:0007669"/>
    <property type="project" value="UniProtKB-ARBA"/>
</dbReference>
<sequence>MEILRCEAVTKVYGRGTNQVKALDGVSLSIEKGEFVAVVGASGSGKSTLLHLMGGVDQPTEGRVFVEDEDISTLNPVKAAVFRRRKVGLIYQFYNLIPTLSVEQNIKLPMLLDKRRPDEAYFRGLVAGLGLEDKLKALPGALSGGQQQRTAIARSLLYRPAVVLADEPTGNLDRQNSRQIVELLKGSNRDLGQTIVIITHDERIALEADRVVQIEDGRIVSDRRTV</sequence>
<dbReference type="Proteomes" id="UP000198508">
    <property type="component" value="Unassembled WGS sequence"/>
</dbReference>
<dbReference type="GO" id="GO:0016887">
    <property type="term" value="F:ATP hydrolysis activity"/>
    <property type="evidence" value="ECO:0007669"/>
    <property type="project" value="InterPro"/>
</dbReference>
<dbReference type="STRING" id="460384.SAMN05216313_12048"/>
<feature type="domain" description="ABC transporter" evidence="4">
    <location>
        <begin position="4"/>
        <end position="226"/>
    </location>
</feature>
<evidence type="ECO:0000313" key="6">
    <source>
        <dbReference type="Proteomes" id="UP000198508"/>
    </source>
</evidence>
<dbReference type="InterPro" id="IPR003593">
    <property type="entry name" value="AAA+_ATPase"/>
</dbReference>
<keyword evidence="3 5" id="KW-0067">ATP-binding</keyword>
<protein>
    <submittedName>
        <fullName evidence="5">Putative ABC transport system ATP-binding protein</fullName>
    </submittedName>
</protein>
<keyword evidence="2" id="KW-0547">Nucleotide-binding</keyword>
<dbReference type="Gene3D" id="3.40.50.300">
    <property type="entry name" value="P-loop containing nucleotide triphosphate hydrolases"/>
    <property type="match status" value="1"/>
</dbReference>
<dbReference type="EMBL" id="FOIM01000020">
    <property type="protein sequence ID" value="SET93737.1"/>
    <property type="molecule type" value="Genomic_DNA"/>
</dbReference>
<evidence type="ECO:0000313" key="5">
    <source>
        <dbReference type="EMBL" id="SET93737.1"/>
    </source>
</evidence>
<dbReference type="GO" id="GO:0022857">
    <property type="term" value="F:transmembrane transporter activity"/>
    <property type="evidence" value="ECO:0007669"/>
    <property type="project" value="TreeGrafter"/>
</dbReference>
<accession>A0A1I0IB90</accession>
<dbReference type="RefSeq" id="WP_092366693.1">
    <property type="nucleotide sequence ID" value="NZ_FOIM01000020.1"/>
</dbReference>
<keyword evidence="1" id="KW-0813">Transport</keyword>
<reference evidence="6" key="1">
    <citation type="submission" date="2016-10" db="EMBL/GenBank/DDBJ databases">
        <authorList>
            <person name="Varghese N."/>
            <person name="Submissions S."/>
        </authorList>
    </citation>
    <scope>NUCLEOTIDE SEQUENCE [LARGE SCALE GENOMIC DNA]</scope>
    <source>
        <strain evidence="6">NLAE-zl-G277</strain>
    </source>
</reference>
<dbReference type="InterPro" id="IPR017911">
    <property type="entry name" value="MacB-like_ATP-bd"/>
</dbReference>
<dbReference type="InterPro" id="IPR003439">
    <property type="entry name" value="ABC_transporter-like_ATP-bd"/>
</dbReference>